<dbReference type="PANTHER" id="PTHR32552">
    <property type="entry name" value="FERRICHROME IRON RECEPTOR-RELATED"/>
    <property type="match status" value="1"/>
</dbReference>
<dbReference type="GO" id="GO:0009279">
    <property type="term" value="C:cell outer membrane"/>
    <property type="evidence" value="ECO:0007669"/>
    <property type="project" value="UniProtKB-SubCell"/>
</dbReference>
<keyword evidence="4" id="KW-0798">TonB box</keyword>
<sequence>MSIYDRLEVVRGATGLMTGSGNPSAAVNFIRKKPLREFAASVEAGGGTWNQRRIAADLSVPITRDGRIRSRLVTAFNDGDSYISLQDTRKRTLYGVVAADLTPSTLLTAGIEYQKNHSNGFGSGFPLFYSDGSRTSFDRSAANNTSWARIATESLTSFADLTHRFDNGWRVRAAYSHNDGDYKMKQLYRGGYPDRTTGLGMSSTFSNYDGDRNRDDIHLNASGPFTLLGRQHELAAGWMSINDQSDIQQYRMVGAKPDVGSYFNWRRNHIAEPTWSNQLSPADDMHNKQTGAYVVGRFSLADPLHLIVGGRLSNWETNQTYFGTKRAYKIDNEFTPYAGLIYDINRTYSAYASYTTIFQPQNNRRPDGSILPPIDGKSYELGVKAAYLDGRLNTAASIYQTRQNNLAQAIPGATVEGLPGTQAYRTAAGAKVQGFELEANGELARHWNLAASYTHFTAKESNGKPINTNHPRSLFKLNSTYRLPGAWNALTLGGGLEWQSRTYQSAPSPKGNVNVGQGGYALVNLMARYQFNRSVSASLNINNAFDREYHSQLGFFSQGWWGAPRNVTLMVKAQY</sequence>
<dbReference type="GO" id="GO:0015344">
    <property type="term" value="F:siderophore uptake transmembrane transporter activity"/>
    <property type="evidence" value="ECO:0007669"/>
    <property type="project" value="TreeGrafter"/>
</dbReference>
<dbReference type="SUPFAM" id="SSF56935">
    <property type="entry name" value="Porins"/>
    <property type="match status" value="1"/>
</dbReference>
<evidence type="ECO:0000256" key="5">
    <source>
        <dbReference type="ARBA" id="ARBA00023136"/>
    </source>
</evidence>
<dbReference type="Pfam" id="PF00593">
    <property type="entry name" value="TonB_dep_Rec_b-barrel"/>
    <property type="match status" value="1"/>
</dbReference>
<evidence type="ECO:0000256" key="6">
    <source>
        <dbReference type="ARBA" id="ARBA00023237"/>
    </source>
</evidence>
<gene>
    <name evidence="8" type="primary">fhuE_4</name>
    <name evidence="8" type="ORF">SDC9_107837</name>
</gene>
<dbReference type="PROSITE" id="PS52016">
    <property type="entry name" value="TONB_DEPENDENT_REC_3"/>
    <property type="match status" value="1"/>
</dbReference>
<evidence type="ECO:0000256" key="4">
    <source>
        <dbReference type="ARBA" id="ARBA00023077"/>
    </source>
</evidence>
<evidence type="ECO:0000259" key="7">
    <source>
        <dbReference type="Pfam" id="PF00593"/>
    </source>
</evidence>
<keyword evidence="3" id="KW-0812">Transmembrane</keyword>
<evidence type="ECO:0000256" key="1">
    <source>
        <dbReference type="ARBA" id="ARBA00004571"/>
    </source>
</evidence>
<proteinExistence type="predicted"/>
<dbReference type="NCBIfam" id="TIGR01783">
    <property type="entry name" value="TonB-siderophor"/>
    <property type="match status" value="1"/>
</dbReference>
<keyword evidence="8" id="KW-0675">Receptor</keyword>
<protein>
    <submittedName>
        <fullName evidence="8">FhuE receptor</fullName>
    </submittedName>
</protein>
<evidence type="ECO:0000256" key="2">
    <source>
        <dbReference type="ARBA" id="ARBA00022448"/>
    </source>
</evidence>
<dbReference type="CDD" id="cd01347">
    <property type="entry name" value="ligand_gated_channel"/>
    <property type="match status" value="1"/>
</dbReference>
<accession>A0A645BCS2</accession>
<dbReference type="InterPro" id="IPR039426">
    <property type="entry name" value="TonB-dep_rcpt-like"/>
</dbReference>
<comment type="caution">
    <text evidence="8">The sequence shown here is derived from an EMBL/GenBank/DDBJ whole genome shotgun (WGS) entry which is preliminary data.</text>
</comment>
<keyword evidence="2" id="KW-0813">Transport</keyword>
<dbReference type="EMBL" id="VSSQ01018087">
    <property type="protein sequence ID" value="MPM60983.1"/>
    <property type="molecule type" value="Genomic_DNA"/>
</dbReference>
<feature type="domain" description="TonB-dependent receptor-like beta-barrel" evidence="7">
    <location>
        <begin position="101"/>
        <end position="543"/>
    </location>
</feature>
<organism evidence="8">
    <name type="scientific">bioreactor metagenome</name>
    <dbReference type="NCBI Taxonomy" id="1076179"/>
    <lineage>
        <taxon>unclassified sequences</taxon>
        <taxon>metagenomes</taxon>
        <taxon>ecological metagenomes</taxon>
    </lineage>
</organism>
<keyword evidence="6" id="KW-0998">Cell outer membrane</keyword>
<dbReference type="PANTHER" id="PTHR32552:SF74">
    <property type="entry name" value="HYDROXAMATE SIDEROPHORE RECEPTOR FHUE"/>
    <property type="match status" value="1"/>
</dbReference>
<name>A0A645BCS2_9ZZZZ</name>
<evidence type="ECO:0000256" key="3">
    <source>
        <dbReference type="ARBA" id="ARBA00022692"/>
    </source>
</evidence>
<dbReference type="InterPro" id="IPR000531">
    <property type="entry name" value="Beta-barrel_TonB"/>
</dbReference>
<dbReference type="Gene3D" id="2.40.170.20">
    <property type="entry name" value="TonB-dependent receptor, beta-barrel domain"/>
    <property type="match status" value="1"/>
</dbReference>
<keyword evidence="5" id="KW-0472">Membrane</keyword>
<dbReference type="InterPro" id="IPR036942">
    <property type="entry name" value="Beta-barrel_TonB_sf"/>
</dbReference>
<comment type="subcellular location">
    <subcellularLocation>
        <location evidence="1">Cell outer membrane</location>
        <topology evidence="1">Multi-pass membrane protein</topology>
    </subcellularLocation>
</comment>
<dbReference type="GO" id="GO:0038023">
    <property type="term" value="F:signaling receptor activity"/>
    <property type="evidence" value="ECO:0007669"/>
    <property type="project" value="InterPro"/>
</dbReference>
<dbReference type="GO" id="GO:0015891">
    <property type="term" value="P:siderophore transport"/>
    <property type="evidence" value="ECO:0007669"/>
    <property type="project" value="InterPro"/>
</dbReference>
<dbReference type="InterPro" id="IPR010105">
    <property type="entry name" value="TonB_sidphr_rcpt"/>
</dbReference>
<dbReference type="AlphaFoldDB" id="A0A645BCS2"/>
<reference evidence="8" key="1">
    <citation type="submission" date="2019-08" db="EMBL/GenBank/DDBJ databases">
        <authorList>
            <person name="Kucharzyk K."/>
            <person name="Murdoch R.W."/>
            <person name="Higgins S."/>
            <person name="Loffler F."/>
        </authorList>
    </citation>
    <scope>NUCLEOTIDE SEQUENCE</scope>
</reference>
<evidence type="ECO:0000313" key="8">
    <source>
        <dbReference type="EMBL" id="MPM60983.1"/>
    </source>
</evidence>